<dbReference type="PANTHER" id="PTHR34130">
    <property type="entry name" value="OS08G0243800 PROTEIN"/>
    <property type="match status" value="1"/>
</dbReference>
<comment type="caution">
    <text evidence="1">The sequence shown here is derived from an EMBL/GenBank/DDBJ whole genome shotgun (WGS) entry which is preliminary data.</text>
</comment>
<reference evidence="1 2" key="2">
    <citation type="submission" date="2020-07" db="EMBL/GenBank/DDBJ databases">
        <title>Genome assembly of wild tea tree DASZ reveals pedigree and selection history of tea varieties.</title>
        <authorList>
            <person name="Zhang W."/>
        </authorList>
    </citation>
    <scope>NUCLEOTIDE SEQUENCE [LARGE SCALE GENOMIC DNA]</scope>
    <source>
        <strain evidence="2">cv. G240</strain>
        <tissue evidence="1">Leaf</tissue>
    </source>
</reference>
<proteinExistence type="predicted"/>
<dbReference type="EMBL" id="JACBKZ010000006">
    <property type="protein sequence ID" value="KAF5947971.1"/>
    <property type="molecule type" value="Genomic_DNA"/>
</dbReference>
<evidence type="ECO:0000313" key="1">
    <source>
        <dbReference type="EMBL" id="KAF5947971.1"/>
    </source>
</evidence>
<evidence type="ECO:0000313" key="2">
    <source>
        <dbReference type="Proteomes" id="UP000593564"/>
    </source>
</evidence>
<dbReference type="Proteomes" id="UP000593564">
    <property type="component" value="Unassembled WGS sequence"/>
</dbReference>
<reference evidence="2" key="1">
    <citation type="journal article" date="2020" name="Nat. Commun.">
        <title>Genome assembly of wild tea tree DASZ reveals pedigree and selection history of tea varieties.</title>
        <authorList>
            <person name="Zhang W."/>
            <person name="Zhang Y."/>
            <person name="Qiu H."/>
            <person name="Guo Y."/>
            <person name="Wan H."/>
            <person name="Zhang X."/>
            <person name="Scossa F."/>
            <person name="Alseekh S."/>
            <person name="Zhang Q."/>
            <person name="Wang P."/>
            <person name="Xu L."/>
            <person name="Schmidt M.H."/>
            <person name="Jia X."/>
            <person name="Li D."/>
            <person name="Zhu A."/>
            <person name="Guo F."/>
            <person name="Chen W."/>
            <person name="Ni D."/>
            <person name="Usadel B."/>
            <person name="Fernie A.R."/>
            <person name="Wen W."/>
        </authorList>
    </citation>
    <scope>NUCLEOTIDE SEQUENCE [LARGE SCALE GENOMIC DNA]</scope>
    <source>
        <strain evidence="2">cv. G240</strain>
    </source>
</reference>
<accession>A0A7J7H6T4</accession>
<organism evidence="1 2">
    <name type="scientific">Camellia sinensis</name>
    <name type="common">Tea plant</name>
    <name type="synonym">Thea sinensis</name>
    <dbReference type="NCBI Taxonomy" id="4442"/>
    <lineage>
        <taxon>Eukaryota</taxon>
        <taxon>Viridiplantae</taxon>
        <taxon>Streptophyta</taxon>
        <taxon>Embryophyta</taxon>
        <taxon>Tracheophyta</taxon>
        <taxon>Spermatophyta</taxon>
        <taxon>Magnoliopsida</taxon>
        <taxon>eudicotyledons</taxon>
        <taxon>Gunneridae</taxon>
        <taxon>Pentapetalae</taxon>
        <taxon>asterids</taxon>
        <taxon>Ericales</taxon>
        <taxon>Theaceae</taxon>
        <taxon>Camellia</taxon>
    </lineage>
</organism>
<gene>
    <name evidence="1" type="ORF">HYC85_013928</name>
</gene>
<keyword evidence="2" id="KW-1185">Reference proteome</keyword>
<name>A0A7J7H6T4_CAMSI</name>
<protein>
    <submittedName>
        <fullName evidence="1">Uncharacterized protein</fullName>
    </submittedName>
</protein>
<dbReference type="PANTHER" id="PTHR34130:SF3">
    <property type="entry name" value="DUF1645 FAMILY PROTEIN"/>
    <property type="match status" value="1"/>
</dbReference>
<dbReference type="AlphaFoldDB" id="A0A7J7H6T4"/>
<sequence length="276" mass="30671">MTASESEDFDSQDFGDAEDVLSLCNLPIQGYQQDHLSPHSTTSSDPDLFEFFTGFGSDLSRNNSVSFFSGEIIDRSDGREANEYRNLDYSLSNSESSREFRSVRRNRSSSDLWRSKKVNITAITAMSAKSRRRMFMFGPVKFEPEMDVCAIRKRQGNRPPMRIPPMPEEGKMVAVKSGGGRGKSGGGGGGGGEGVLLKPLGCMSHFTTMLAKSFGCISASMVKDLLDVQRIFRTALCKYAIEIGFEFVYVKNEKCRVTAVCSMRSPKLVYGEYMHL</sequence>